<gene>
    <name evidence="2" type="ORF">K7432_000827</name>
</gene>
<keyword evidence="3" id="KW-1185">Reference proteome</keyword>
<organism evidence="2 3">
    <name type="scientific">Basidiobolus ranarum</name>
    <dbReference type="NCBI Taxonomy" id="34480"/>
    <lineage>
        <taxon>Eukaryota</taxon>
        <taxon>Fungi</taxon>
        <taxon>Fungi incertae sedis</taxon>
        <taxon>Zoopagomycota</taxon>
        <taxon>Entomophthoromycotina</taxon>
        <taxon>Basidiobolomycetes</taxon>
        <taxon>Basidiobolales</taxon>
        <taxon>Basidiobolaceae</taxon>
        <taxon>Basidiobolus</taxon>
    </lineage>
</organism>
<evidence type="ECO:0000256" key="1">
    <source>
        <dbReference type="ARBA" id="ARBA00023235"/>
    </source>
</evidence>
<evidence type="ECO:0000313" key="2">
    <source>
        <dbReference type="EMBL" id="KAK9768487.1"/>
    </source>
</evidence>
<dbReference type="EMBL" id="JASJQH010000016">
    <property type="protein sequence ID" value="KAK9768487.1"/>
    <property type="molecule type" value="Genomic_DNA"/>
</dbReference>
<dbReference type="InterPro" id="IPR036569">
    <property type="entry name" value="RpiB_LacA_LacB_sf"/>
</dbReference>
<dbReference type="Gene3D" id="3.40.1400.10">
    <property type="entry name" value="Sugar-phosphate isomerase, RpiB/LacA/LacB"/>
    <property type="match status" value="1"/>
</dbReference>
<dbReference type="InterPro" id="IPR004785">
    <property type="entry name" value="RpiB"/>
</dbReference>
<dbReference type="PANTHER" id="PTHR30345:SF0">
    <property type="entry name" value="DNA DAMAGE-REPAIR_TOLERATION PROTEIN DRT102"/>
    <property type="match status" value="1"/>
</dbReference>
<dbReference type="NCBIfam" id="TIGR00689">
    <property type="entry name" value="rpiB_lacA_lacB"/>
    <property type="match status" value="1"/>
</dbReference>
<reference evidence="2 3" key="1">
    <citation type="submission" date="2023-04" db="EMBL/GenBank/DDBJ databases">
        <title>Genome of Basidiobolus ranarum AG-B5.</title>
        <authorList>
            <person name="Stajich J.E."/>
            <person name="Carter-House D."/>
            <person name="Gryganskyi A."/>
        </authorList>
    </citation>
    <scope>NUCLEOTIDE SEQUENCE [LARGE SCALE GENOMIC DNA]</scope>
    <source>
        <strain evidence="2 3">AG-B5</strain>
    </source>
</reference>
<dbReference type="PIRSF" id="PIRSF005384">
    <property type="entry name" value="RpiB_LacA_B"/>
    <property type="match status" value="1"/>
</dbReference>
<keyword evidence="1" id="KW-0413">Isomerase</keyword>
<dbReference type="SUPFAM" id="SSF89623">
    <property type="entry name" value="Ribose/Galactose isomerase RpiB/AlsB"/>
    <property type="match status" value="1"/>
</dbReference>
<evidence type="ECO:0008006" key="4">
    <source>
        <dbReference type="Google" id="ProtNLM"/>
    </source>
</evidence>
<sequence>MSLSSQNITLYVASDHAGFPLKKILVEYLEKTRSSETFKVEDLGTVSEDKKCDYPDNAAEVGQKVTEETTGSEVKAGLLICGTGIGMSIAANKVAGVRCALCHDHYTAELSRQHNDANILAIGSRTTEPDVAKEILDTYLDSSFLGEYHSIRVKKIHQLEH</sequence>
<dbReference type="NCBIfam" id="NF004051">
    <property type="entry name" value="PRK05571.1"/>
    <property type="match status" value="1"/>
</dbReference>
<dbReference type="InterPro" id="IPR003500">
    <property type="entry name" value="RpiB_LacA_LacB"/>
</dbReference>
<name>A0ABR2X4B1_9FUNG</name>
<accession>A0ABR2X4B1</accession>
<dbReference type="NCBIfam" id="TIGR01120">
    <property type="entry name" value="rpiB"/>
    <property type="match status" value="1"/>
</dbReference>
<dbReference type="Proteomes" id="UP001479436">
    <property type="component" value="Unassembled WGS sequence"/>
</dbReference>
<dbReference type="PANTHER" id="PTHR30345">
    <property type="entry name" value="RIBOSE-5-PHOSPHATE ISOMERASE B"/>
    <property type="match status" value="1"/>
</dbReference>
<evidence type="ECO:0000313" key="3">
    <source>
        <dbReference type="Proteomes" id="UP001479436"/>
    </source>
</evidence>
<comment type="caution">
    <text evidence="2">The sequence shown here is derived from an EMBL/GenBank/DDBJ whole genome shotgun (WGS) entry which is preliminary data.</text>
</comment>
<proteinExistence type="predicted"/>
<protein>
    <recommendedName>
        <fullName evidence="4">Ribose 5-phosphate isomerase B</fullName>
    </recommendedName>
</protein>
<dbReference type="Pfam" id="PF02502">
    <property type="entry name" value="LacAB_rpiB"/>
    <property type="match status" value="1"/>
</dbReference>